<dbReference type="EMBL" id="CAEZYK010000041">
    <property type="protein sequence ID" value="CAB4723985.1"/>
    <property type="molecule type" value="Genomic_DNA"/>
</dbReference>
<evidence type="ECO:0000256" key="10">
    <source>
        <dbReference type="SAM" id="MobiDB-lite"/>
    </source>
</evidence>
<dbReference type="SUPFAM" id="SSF52540">
    <property type="entry name" value="P-loop containing nucleoside triphosphate hydrolases"/>
    <property type="match status" value="2"/>
</dbReference>
<dbReference type="GO" id="GO:0003677">
    <property type="term" value="F:DNA binding"/>
    <property type="evidence" value="ECO:0007669"/>
    <property type="project" value="UniProtKB-KW"/>
</dbReference>
<dbReference type="Pfam" id="PF04257">
    <property type="entry name" value="Exonuc_V_gamma"/>
    <property type="match status" value="1"/>
</dbReference>
<sequence length="1151" mass="125601">MLNLRAAESLPPLAEDLGQRLADAPADAFTQEWIAVPAAGIKRWLQLELARTLGASEPGANDGVVANIKFAYPATLGQAVLAANTPFTEESGDPWSVDRLTWAVLAALDESSKWSTATTLSELTEGASRYGRARYVADLFDSYSNHRPEMIRAWVEGRNVDGNGSPLDAAMAWQPELWRVTREIVGSPSSPERMPQLLADLRTNALEVDLPPRVSLFGITGMPGGEQFLELISALGQHREVNIYLLEPSVGALKAIQKHSSSPLPIPRNQEVALEELAHPLLRSWGQPARERAVLLSNYAGIPEVQSLTTTPPTQPADLLHQLQGDLRANTAPQSNFSLLPSDRSVEIHSCHGLTRQVEVLHDALVHALADDPTLTQDEILVACPTLSQYAPLIEATFSSRGESAPNNENFGPRLFAQIADRSQREVYPVLDCLSALIDLIGGRFGASEVTEFLRLGPVRDRFKLTDRDFSRLDAWVKDTNVLWGIDATQRQRWGIPETITTNTWQSGLDQLLLGVMVRNSNLELGPGGVAPYDSSSDAPEIVGRVADALEMLRRLAAEADKSQTVAQWCDLLAKAANDFFRGPVDKEQLDLDWLLKEITEISAAAVVGVDAQPSTTLLELNDIRRLLADLLKGVASRPDFFRGAITFSTLTPLRGVPFRVVAVLGLDEGALASPATTGDDLATRAARIGDRDARADGRQSLLEVILSARDRVIITHSGSDVRTNQKTPDAVVLAELRDTINATLVDNQKSGQDDDAWEHIITVHPRQKTDARNFTAGELGLTTSWGFDAAACAGANARATFAKTSSGSGGGNHSDEYLTVPITPLAAEAKIILLSDLRKFLKSPVEWFFTQGLQVRLRQEDEVESDEFATTINALEKYKIGKRLLTARSAGVDDRVWRKVELAKGTVPPGPYGTTALDALAREVEEFMEVIEQASIDPTSTERIAIDLVLPDQTRIVGSIHSGANSGSLAIEFSRVKPPQHLNAALDLMLLTATDPNTDWRAINLRRGTKNPNSKKNSPEPPPDLLELVATQSDPDSKKAAAEKSLAVIVDCFRRGTCEPLPLFGLSQKLAKGETPKDKEWRDDFSHVEGDEPIYEEVFGDKEFSELLKISARPGDPEGKDTSRARRYAKYLWGAVDEFCSASTPTEVTP</sequence>
<keyword evidence="4" id="KW-0378">Hydrolase</keyword>
<organism evidence="12">
    <name type="scientific">freshwater metagenome</name>
    <dbReference type="NCBI Taxonomy" id="449393"/>
    <lineage>
        <taxon>unclassified sequences</taxon>
        <taxon>metagenomes</taxon>
        <taxon>ecological metagenomes</taxon>
    </lineage>
</organism>
<dbReference type="Gene3D" id="3.40.50.10930">
    <property type="match status" value="1"/>
</dbReference>
<name>A0A6J6RN90_9ZZZZ</name>
<evidence type="ECO:0000256" key="3">
    <source>
        <dbReference type="ARBA" id="ARBA00022763"/>
    </source>
</evidence>
<keyword evidence="9" id="KW-0234">DNA repair</keyword>
<keyword evidence="5" id="KW-0347">Helicase</keyword>
<dbReference type="InterPro" id="IPR027417">
    <property type="entry name" value="P-loop_NTPase"/>
</dbReference>
<reference evidence="12" key="1">
    <citation type="submission" date="2020-05" db="EMBL/GenBank/DDBJ databases">
        <authorList>
            <person name="Chiriac C."/>
            <person name="Salcher M."/>
            <person name="Ghai R."/>
            <person name="Kavagutti S V."/>
        </authorList>
    </citation>
    <scope>NUCLEOTIDE SEQUENCE</scope>
</reference>
<dbReference type="PANTHER" id="PTHR30591:SF1">
    <property type="entry name" value="RECBCD ENZYME SUBUNIT RECC"/>
    <property type="match status" value="1"/>
</dbReference>
<dbReference type="GO" id="GO:0006281">
    <property type="term" value="P:DNA repair"/>
    <property type="evidence" value="ECO:0007669"/>
    <property type="project" value="UniProtKB-KW"/>
</dbReference>
<protein>
    <submittedName>
        <fullName evidence="12">Unannotated protein</fullName>
    </submittedName>
</protein>
<dbReference type="Pfam" id="PF17946">
    <property type="entry name" value="RecC_C"/>
    <property type="match status" value="1"/>
</dbReference>
<dbReference type="HAMAP" id="MF_01486">
    <property type="entry name" value="RecC"/>
    <property type="match status" value="1"/>
</dbReference>
<keyword evidence="1" id="KW-0540">Nuclease</keyword>
<gene>
    <name evidence="12" type="ORF">UFOPK2683_00848</name>
</gene>
<keyword evidence="7" id="KW-0067">ATP-binding</keyword>
<evidence type="ECO:0000256" key="7">
    <source>
        <dbReference type="ARBA" id="ARBA00022840"/>
    </source>
</evidence>
<dbReference type="NCBIfam" id="TIGR01450">
    <property type="entry name" value="recC"/>
    <property type="match status" value="1"/>
</dbReference>
<evidence type="ECO:0000256" key="2">
    <source>
        <dbReference type="ARBA" id="ARBA00022741"/>
    </source>
</evidence>
<evidence type="ECO:0000256" key="6">
    <source>
        <dbReference type="ARBA" id="ARBA00022839"/>
    </source>
</evidence>
<dbReference type="GO" id="GO:0009338">
    <property type="term" value="C:exodeoxyribonuclease V complex"/>
    <property type="evidence" value="ECO:0007669"/>
    <property type="project" value="InterPro"/>
</dbReference>
<keyword evidence="2" id="KW-0547">Nucleotide-binding</keyword>
<dbReference type="InterPro" id="IPR013986">
    <property type="entry name" value="DExx_box_DNA_helicase_dom_sf"/>
</dbReference>
<evidence type="ECO:0000313" key="12">
    <source>
        <dbReference type="EMBL" id="CAB4723985.1"/>
    </source>
</evidence>
<dbReference type="Gene3D" id="1.10.10.990">
    <property type="match status" value="1"/>
</dbReference>
<dbReference type="PIRSF" id="PIRSF000980">
    <property type="entry name" value="RecC"/>
    <property type="match status" value="1"/>
</dbReference>
<evidence type="ECO:0000256" key="9">
    <source>
        <dbReference type="ARBA" id="ARBA00023204"/>
    </source>
</evidence>
<evidence type="ECO:0000256" key="8">
    <source>
        <dbReference type="ARBA" id="ARBA00023125"/>
    </source>
</evidence>
<dbReference type="SUPFAM" id="SSF52980">
    <property type="entry name" value="Restriction endonuclease-like"/>
    <property type="match status" value="1"/>
</dbReference>
<feature type="region of interest" description="Disordered" evidence="10">
    <location>
        <begin position="1006"/>
        <end position="1026"/>
    </location>
</feature>
<dbReference type="GO" id="GO:0006310">
    <property type="term" value="P:DNA recombination"/>
    <property type="evidence" value="ECO:0007669"/>
    <property type="project" value="TreeGrafter"/>
</dbReference>
<dbReference type="PANTHER" id="PTHR30591">
    <property type="entry name" value="RECBCD ENZYME SUBUNIT RECC"/>
    <property type="match status" value="1"/>
</dbReference>
<evidence type="ECO:0000256" key="5">
    <source>
        <dbReference type="ARBA" id="ARBA00022806"/>
    </source>
</evidence>
<dbReference type="GO" id="GO:0004386">
    <property type="term" value="F:helicase activity"/>
    <property type="evidence" value="ECO:0007669"/>
    <property type="project" value="UniProtKB-KW"/>
</dbReference>
<dbReference type="InterPro" id="IPR011335">
    <property type="entry name" value="Restrct_endonuc-II-like"/>
</dbReference>
<dbReference type="InterPro" id="IPR041500">
    <property type="entry name" value="RecC_C"/>
</dbReference>
<feature type="domain" description="RecC C-terminal" evidence="11">
    <location>
        <begin position="833"/>
        <end position="1065"/>
    </location>
</feature>
<keyword evidence="8" id="KW-0238">DNA-binding</keyword>
<evidence type="ECO:0000259" key="11">
    <source>
        <dbReference type="Pfam" id="PF17946"/>
    </source>
</evidence>
<dbReference type="Gene3D" id="3.40.50.300">
    <property type="entry name" value="P-loop containing nucleotide triphosphate hydrolases"/>
    <property type="match status" value="2"/>
</dbReference>
<dbReference type="InterPro" id="IPR006697">
    <property type="entry name" value="RecC"/>
</dbReference>
<accession>A0A6J6RN90</accession>
<dbReference type="Gene3D" id="1.10.10.160">
    <property type="match status" value="1"/>
</dbReference>
<keyword evidence="3" id="KW-0227">DNA damage</keyword>
<evidence type="ECO:0000256" key="1">
    <source>
        <dbReference type="ARBA" id="ARBA00022722"/>
    </source>
</evidence>
<keyword evidence="6" id="KW-0269">Exonuclease</keyword>
<proteinExistence type="inferred from homology"/>
<dbReference type="AlphaFoldDB" id="A0A6J6RN90"/>
<dbReference type="GO" id="GO:0005524">
    <property type="term" value="F:ATP binding"/>
    <property type="evidence" value="ECO:0007669"/>
    <property type="project" value="UniProtKB-KW"/>
</dbReference>
<evidence type="ECO:0000256" key="4">
    <source>
        <dbReference type="ARBA" id="ARBA00022801"/>
    </source>
</evidence>
<dbReference type="GO" id="GO:0008854">
    <property type="term" value="F:exodeoxyribonuclease V activity"/>
    <property type="evidence" value="ECO:0007669"/>
    <property type="project" value="InterPro"/>
</dbReference>